<dbReference type="Proteomes" id="UP001178148">
    <property type="component" value="Unassembled WGS sequence"/>
</dbReference>
<comment type="function">
    <text evidence="5">Methylates the class 1 translation termination release factors RF1/PrfA and RF2/PrfB on the glutamine residue of the universally conserved GGQ motif.</text>
</comment>
<dbReference type="HAMAP" id="MF_02126">
    <property type="entry name" value="RF_methyltr_PrmC"/>
    <property type="match status" value="1"/>
</dbReference>
<protein>
    <recommendedName>
        <fullName evidence="5">Release factor glutamine methyltransferase</fullName>
        <shortName evidence="5">RF MTase</shortName>
        <ecNumber evidence="5">2.1.1.297</ecNumber>
    </recommendedName>
    <alternativeName>
        <fullName evidence="5">N5-glutamine methyltransferase PrmC</fullName>
    </alternativeName>
    <alternativeName>
        <fullName evidence="5">Protein-(glutamine-N5) MTase PrmC</fullName>
    </alternativeName>
    <alternativeName>
        <fullName evidence="5">Protein-glutamine N-methyltransferase PrmC</fullName>
    </alternativeName>
</protein>
<dbReference type="GO" id="GO:0003676">
    <property type="term" value="F:nucleic acid binding"/>
    <property type="evidence" value="ECO:0007669"/>
    <property type="project" value="InterPro"/>
</dbReference>
<keyword evidence="9" id="KW-1185">Reference proteome</keyword>
<accession>A0AA90SXH4</accession>
<feature type="domain" description="Methyltransferase small" evidence="6">
    <location>
        <begin position="111"/>
        <end position="198"/>
    </location>
</feature>
<feature type="binding site" evidence="5">
    <location>
        <position position="190"/>
    </location>
    <ligand>
        <name>S-adenosyl-L-methionine</name>
        <dbReference type="ChEBI" id="CHEBI:59789"/>
    </ligand>
</feature>
<feature type="domain" description="Release factor glutamine methyltransferase N-terminal" evidence="7">
    <location>
        <begin position="9"/>
        <end position="80"/>
    </location>
</feature>
<comment type="similarity">
    <text evidence="5">Belongs to the protein N5-glutamine methyltransferase family. PrmC subfamily.</text>
</comment>
<dbReference type="Gene3D" id="1.10.8.10">
    <property type="entry name" value="DNA helicase RuvA subunit, C-terminal domain"/>
    <property type="match status" value="1"/>
</dbReference>
<organism evidence="8 9">
    <name type="scientific">Candidatus Endonucleibacter bathymodioli</name>
    <dbReference type="NCBI Taxonomy" id="539814"/>
    <lineage>
        <taxon>Bacteria</taxon>
        <taxon>Pseudomonadati</taxon>
        <taxon>Pseudomonadota</taxon>
        <taxon>Gammaproteobacteria</taxon>
        <taxon>Oceanospirillales</taxon>
        <taxon>Endozoicomonadaceae</taxon>
        <taxon>Candidatus Endonucleibacter</taxon>
    </lineage>
</organism>
<reference evidence="8 9" key="1">
    <citation type="journal article" date="2023" name="bioRxiv">
        <title>An intranuclear bacterial parasite of deep-sea mussels expresses apoptosis inhibitors acquired from its host.</title>
        <authorList>
            <person name="Gonzalez Porras M.A."/>
            <person name="Assie A."/>
            <person name="Tietjen M."/>
            <person name="Violette M."/>
            <person name="Kleiner M."/>
            <person name="Gruber-Vodicka H."/>
            <person name="Dubilier N."/>
            <person name="Leisch N."/>
        </authorList>
    </citation>
    <scope>NUCLEOTIDE SEQUENCE [LARGE SCALE GENOMIC DNA]</scope>
    <source>
        <strain evidence="8">IAP13</strain>
    </source>
</reference>
<dbReference type="InterPro" id="IPR002052">
    <property type="entry name" value="DNA_methylase_N6_adenine_CS"/>
</dbReference>
<dbReference type="PANTHER" id="PTHR18895:SF74">
    <property type="entry name" value="MTRF1L RELEASE FACTOR GLUTAMINE METHYLTRANSFERASE"/>
    <property type="match status" value="1"/>
</dbReference>
<comment type="caution">
    <text evidence="8">The sequence shown here is derived from an EMBL/GenBank/DDBJ whole genome shotgun (WGS) entry which is preliminary data.</text>
</comment>
<feature type="binding site" evidence="5">
    <location>
        <position position="147"/>
    </location>
    <ligand>
        <name>S-adenosyl-L-methionine</name>
        <dbReference type="ChEBI" id="CHEBI:59789"/>
    </ligand>
</feature>
<dbReference type="Pfam" id="PF05175">
    <property type="entry name" value="MTS"/>
    <property type="match status" value="1"/>
</dbReference>
<evidence type="ECO:0000259" key="7">
    <source>
        <dbReference type="Pfam" id="PF17827"/>
    </source>
</evidence>
<dbReference type="InterPro" id="IPR040758">
    <property type="entry name" value="PrmC_N"/>
</dbReference>
<evidence type="ECO:0000256" key="2">
    <source>
        <dbReference type="ARBA" id="ARBA00022679"/>
    </source>
</evidence>
<evidence type="ECO:0000259" key="6">
    <source>
        <dbReference type="Pfam" id="PF05175"/>
    </source>
</evidence>
<evidence type="ECO:0000313" key="8">
    <source>
        <dbReference type="EMBL" id="MDP0588688.1"/>
    </source>
</evidence>
<dbReference type="PROSITE" id="PS00092">
    <property type="entry name" value="N6_MTASE"/>
    <property type="match status" value="1"/>
</dbReference>
<feature type="binding site" evidence="5">
    <location>
        <position position="175"/>
    </location>
    <ligand>
        <name>S-adenosyl-L-methionine</name>
        <dbReference type="ChEBI" id="CHEBI:59789"/>
    </ligand>
</feature>
<feature type="binding site" evidence="5">
    <location>
        <begin position="190"/>
        <end position="193"/>
    </location>
    <ligand>
        <name>substrate</name>
    </ligand>
</feature>
<evidence type="ECO:0000313" key="9">
    <source>
        <dbReference type="Proteomes" id="UP001178148"/>
    </source>
</evidence>
<dbReference type="InterPro" id="IPR007848">
    <property type="entry name" value="Small_mtfrase_dom"/>
</dbReference>
<dbReference type="GO" id="GO:0032259">
    <property type="term" value="P:methylation"/>
    <property type="evidence" value="ECO:0007669"/>
    <property type="project" value="UniProtKB-KW"/>
</dbReference>
<comment type="catalytic activity">
    <reaction evidence="4 5">
        <text>L-glutaminyl-[peptide chain release factor] + S-adenosyl-L-methionine = N(5)-methyl-L-glutaminyl-[peptide chain release factor] + S-adenosyl-L-homocysteine + H(+)</text>
        <dbReference type="Rhea" id="RHEA:42896"/>
        <dbReference type="Rhea" id="RHEA-COMP:10271"/>
        <dbReference type="Rhea" id="RHEA-COMP:10272"/>
        <dbReference type="ChEBI" id="CHEBI:15378"/>
        <dbReference type="ChEBI" id="CHEBI:30011"/>
        <dbReference type="ChEBI" id="CHEBI:57856"/>
        <dbReference type="ChEBI" id="CHEBI:59789"/>
        <dbReference type="ChEBI" id="CHEBI:61891"/>
        <dbReference type="EC" id="2.1.1.297"/>
    </reaction>
</comment>
<evidence type="ECO:0000256" key="1">
    <source>
        <dbReference type="ARBA" id="ARBA00022603"/>
    </source>
</evidence>
<evidence type="ECO:0000256" key="4">
    <source>
        <dbReference type="ARBA" id="ARBA00048391"/>
    </source>
</evidence>
<keyword evidence="3 5" id="KW-0949">S-adenosyl-L-methionine</keyword>
<dbReference type="NCBIfam" id="TIGR00536">
    <property type="entry name" value="hemK_fam"/>
    <property type="match status" value="1"/>
</dbReference>
<feature type="binding site" evidence="5">
    <location>
        <begin position="124"/>
        <end position="128"/>
    </location>
    <ligand>
        <name>S-adenosyl-L-methionine</name>
        <dbReference type="ChEBI" id="CHEBI:59789"/>
    </ligand>
</feature>
<dbReference type="SUPFAM" id="SSF53335">
    <property type="entry name" value="S-adenosyl-L-methionine-dependent methyltransferases"/>
    <property type="match status" value="1"/>
</dbReference>
<dbReference type="EMBL" id="JASXSV010000006">
    <property type="protein sequence ID" value="MDP0588688.1"/>
    <property type="molecule type" value="Genomic_DNA"/>
</dbReference>
<dbReference type="PANTHER" id="PTHR18895">
    <property type="entry name" value="HEMK METHYLTRANSFERASE"/>
    <property type="match status" value="1"/>
</dbReference>
<keyword evidence="1 5" id="KW-0489">Methyltransferase</keyword>
<dbReference type="FunFam" id="3.40.50.150:FF:000053">
    <property type="entry name" value="Release factor glutamine methyltransferase"/>
    <property type="match status" value="1"/>
</dbReference>
<dbReference type="NCBIfam" id="TIGR03534">
    <property type="entry name" value="RF_mod_PrmC"/>
    <property type="match status" value="1"/>
</dbReference>
<dbReference type="InterPro" id="IPR029063">
    <property type="entry name" value="SAM-dependent_MTases_sf"/>
</dbReference>
<dbReference type="EC" id="2.1.1.297" evidence="5"/>
<evidence type="ECO:0000256" key="3">
    <source>
        <dbReference type="ARBA" id="ARBA00022691"/>
    </source>
</evidence>
<dbReference type="AlphaFoldDB" id="A0AA90SXH4"/>
<evidence type="ECO:0000256" key="5">
    <source>
        <dbReference type="HAMAP-Rule" id="MF_02126"/>
    </source>
</evidence>
<sequence length="282" mass="31082">MKYRIDTMLALAASQLAACIPPACDTAHLDAALLMSFTLKKNRNYLFTWPETILSDQEFAKFQKLIKQRASGLPVAYLIGEKEFWNLNLKVSKHVLIPRPDTELIVELALSKTLPADAIVADLGTGSGAIALAMARERPNWQVYAIDISLEALNIAKENASINNISNVSFLAGSWCQPLKAQLCHMIVSNPPYIREDDHHLKNGDIRFEPLIALASGKDGLKDIRQIICQSALHLIPGGCLLVEHSYDHGETASKLMAKHGYKNITTNMDLAGHDRVSMGNI</sequence>
<gene>
    <name evidence="5 8" type="primary">prmC</name>
    <name evidence="8" type="ORF">QS748_05605</name>
</gene>
<dbReference type="Pfam" id="PF17827">
    <property type="entry name" value="PrmC_N"/>
    <property type="match status" value="1"/>
</dbReference>
<dbReference type="Gene3D" id="3.40.50.150">
    <property type="entry name" value="Vaccinia Virus protein VP39"/>
    <property type="match status" value="1"/>
</dbReference>
<keyword evidence="2 5" id="KW-0808">Transferase</keyword>
<dbReference type="InterPro" id="IPR050320">
    <property type="entry name" value="N5-glutamine_MTase"/>
</dbReference>
<dbReference type="CDD" id="cd02440">
    <property type="entry name" value="AdoMet_MTases"/>
    <property type="match status" value="1"/>
</dbReference>
<name>A0AA90SXH4_9GAMM</name>
<dbReference type="InterPro" id="IPR019874">
    <property type="entry name" value="RF_methyltr_PrmC"/>
</dbReference>
<dbReference type="GO" id="GO:0102559">
    <property type="term" value="F:peptide chain release factor N(5)-glutamine methyltransferase activity"/>
    <property type="evidence" value="ECO:0007669"/>
    <property type="project" value="UniProtKB-EC"/>
</dbReference>
<dbReference type="InterPro" id="IPR004556">
    <property type="entry name" value="HemK-like"/>
</dbReference>
<proteinExistence type="inferred from homology"/>